<protein>
    <submittedName>
        <fullName evidence="1">SFRICE_021287</fullName>
    </submittedName>
</protein>
<proteinExistence type="predicted"/>
<sequence>MASLLSIHRILELRIFLAQLHSLVSVETVTHIPRHTTRRLSRNAAHEYEPLAWLETSRVPRQNSARGTELYILHSSVPLALLNQEATFERKSKYNNINNVCLSVSPLVKQFARSKSNVIGGEPIAISWTQFRTPCYYREMFENPKNRSNTLPDPGIEPETPCSAVALATTRPTRQSGSVTINK</sequence>
<evidence type="ECO:0000313" key="1">
    <source>
        <dbReference type="EMBL" id="SOQ43444.1"/>
    </source>
</evidence>
<dbReference type="EMBL" id="ODYU01004007">
    <property type="protein sequence ID" value="SOQ43444.1"/>
    <property type="molecule type" value="Genomic_DNA"/>
</dbReference>
<reference evidence="1" key="1">
    <citation type="submission" date="2016-07" db="EMBL/GenBank/DDBJ databases">
        <authorList>
            <person name="Bretaudeau A."/>
        </authorList>
    </citation>
    <scope>NUCLEOTIDE SEQUENCE</scope>
    <source>
        <strain evidence="1">Rice</strain>
        <tissue evidence="1">Whole body</tissue>
    </source>
</reference>
<gene>
    <name evidence="1" type="ORF">SFRICE_021287</name>
</gene>
<dbReference type="AlphaFoldDB" id="A0A2H1VT88"/>
<accession>A0A2H1VT88</accession>
<organism evidence="1">
    <name type="scientific">Spodoptera frugiperda</name>
    <name type="common">Fall armyworm</name>
    <dbReference type="NCBI Taxonomy" id="7108"/>
    <lineage>
        <taxon>Eukaryota</taxon>
        <taxon>Metazoa</taxon>
        <taxon>Ecdysozoa</taxon>
        <taxon>Arthropoda</taxon>
        <taxon>Hexapoda</taxon>
        <taxon>Insecta</taxon>
        <taxon>Pterygota</taxon>
        <taxon>Neoptera</taxon>
        <taxon>Endopterygota</taxon>
        <taxon>Lepidoptera</taxon>
        <taxon>Glossata</taxon>
        <taxon>Ditrysia</taxon>
        <taxon>Noctuoidea</taxon>
        <taxon>Noctuidae</taxon>
        <taxon>Amphipyrinae</taxon>
        <taxon>Spodoptera</taxon>
    </lineage>
</organism>
<name>A0A2H1VT88_SPOFR</name>